<name>C6LAE3_9FIRM</name>
<reference evidence="1" key="1">
    <citation type="submission" date="2009-07" db="EMBL/GenBank/DDBJ databases">
        <authorList>
            <person name="Weinstock G."/>
            <person name="Sodergren E."/>
            <person name="Clifton S."/>
            <person name="Fulton L."/>
            <person name="Fulton B."/>
            <person name="Courtney L."/>
            <person name="Fronick C."/>
            <person name="Harrison M."/>
            <person name="Strong C."/>
            <person name="Farmer C."/>
            <person name="Delahaunty K."/>
            <person name="Markovic C."/>
            <person name="Hall O."/>
            <person name="Minx P."/>
            <person name="Tomlinson C."/>
            <person name="Mitreva M."/>
            <person name="Nelson J."/>
            <person name="Hou S."/>
            <person name="Wollam A."/>
            <person name="Pepin K.H."/>
            <person name="Johnson M."/>
            <person name="Bhonagiri V."/>
            <person name="Nash W.E."/>
            <person name="Warren W."/>
            <person name="Chinwalla A."/>
            <person name="Mardis E.R."/>
            <person name="Wilson R.K."/>
        </authorList>
    </citation>
    <scope>NUCLEOTIDE SEQUENCE [LARGE SCALE GENOMIC DNA]</scope>
    <source>
        <strain evidence="1">DSM 14469</strain>
    </source>
</reference>
<evidence type="ECO:0000313" key="2">
    <source>
        <dbReference type="Proteomes" id="UP000005561"/>
    </source>
</evidence>
<gene>
    <name evidence="1" type="ORF">BRYFOR_05585</name>
</gene>
<accession>C6LAE3</accession>
<comment type="caution">
    <text evidence="1">The sequence shown here is derived from an EMBL/GenBank/DDBJ whole genome shotgun (WGS) entry which is preliminary data.</text>
</comment>
<proteinExistence type="predicted"/>
<organism evidence="1 2">
    <name type="scientific">Marvinbryantia formatexigens DSM 14469</name>
    <dbReference type="NCBI Taxonomy" id="478749"/>
    <lineage>
        <taxon>Bacteria</taxon>
        <taxon>Bacillati</taxon>
        <taxon>Bacillota</taxon>
        <taxon>Clostridia</taxon>
        <taxon>Lachnospirales</taxon>
        <taxon>Lachnospiraceae</taxon>
        <taxon>Marvinbryantia</taxon>
    </lineage>
</organism>
<sequence>MPTEFRYFWLLLKRVSWHPEKDVMTLFFVRYVLILEATVESP</sequence>
<dbReference type="Proteomes" id="UP000005561">
    <property type="component" value="Unassembled WGS sequence"/>
</dbReference>
<keyword evidence="2" id="KW-1185">Reference proteome</keyword>
<protein>
    <submittedName>
        <fullName evidence="1">Uncharacterized protein</fullName>
    </submittedName>
</protein>
<dbReference type="EMBL" id="ACCL02000002">
    <property type="protein sequence ID" value="EET62550.1"/>
    <property type="molecule type" value="Genomic_DNA"/>
</dbReference>
<evidence type="ECO:0000313" key="1">
    <source>
        <dbReference type="EMBL" id="EET62550.1"/>
    </source>
</evidence>
<dbReference type="AlphaFoldDB" id="C6LAE3"/>